<proteinExistence type="predicted"/>
<evidence type="ECO:0000256" key="1">
    <source>
        <dbReference type="SAM" id="Phobius"/>
    </source>
</evidence>
<keyword evidence="1" id="KW-1133">Transmembrane helix</keyword>
<feature type="transmembrane region" description="Helical" evidence="1">
    <location>
        <begin position="147"/>
        <end position="167"/>
    </location>
</feature>
<keyword evidence="3" id="KW-1185">Reference proteome</keyword>
<keyword evidence="1" id="KW-0472">Membrane</keyword>
<feature type="transmembrane region" description="Helical" evidence="1">
    <location>
        <begin position="12"/>
        <end position="30"/>
    </location>
</feature>
<organism evidence="2 3">
    <name type="scientific">Amycolatopsis silviterrae</name>
    <dbReference type="NCBI Taxonomy" id="1656914"/>
    <lineage>
        <taxon>Bacteria</taxon>
        <taxon>Bacillati</taxon>
        <taxon>Actinomycetota</taxon>
        <taxon>Actinomycetes</taxon>
        <taxon>Pseudonocardiales</taxon>
        <taxon>Pseudonocardiaceae</taxon>
        <taxon>Amycolatopsis</taxon>
    </lineage>
</organism>
<feature type="transmembrane region" description="Helical" evidence="1">
    <location>
        <begin position="239"/>
        <end position="259"/>
    </location>
</feature>
<accession>A0ABW5HKA0</accession>
<name>A0ABW5HKA0_9PSEU</name>
<dbReference type="NCBIfam" id="TIGR04222">
    <property type="entry name" value="near_uncomplex"/>
    <property type="match status" value="1"/>
</dbReference>
<gene>
    <name evidence="2" type="ORF">ACFSVL_40545</name>
</gene>
<comment type="caution">
    <text evidence="2">The sequence shown here is derived from an EMBL/GenBank/DDBJ whole genome shotgun (WGS) entry which is preliminary data.</text>
</comment>
<reference evidence="3" key="1">
    <citation type="journal article" date="2019" name="Int. J. Syst. Evol. Microbiol.">
        <title>The Global Catalogue of Microorganisms (GCM) 10K type strain sequencing project: providing services to taxonomists for standard genome sequencing and annotation.</title>
        <authorList>
            <consortium name="The Broad Institute Genomics Platform"/>
            <consortium name="The Broad Institute Genome Sequencing Center for Infectious Disease"/>
            <person name="Wu L."/>
            <person name="Ma J."/>
        </authorList>
    </citation>
    <scope>NUCLEOTIDE SEQUENCE [LARGE SCALE GENOMIC DNA]</scope>
    <source>
        <strain evidence="3">CGMCC 4.7641</strain>
    </source>
</reference>
<protein>
    <submittedName>
        <fullName evidence="2">TIGR04222 domain-containing membrane protein</fullName>
    </submittedName>
</protein>
<dbReference type="EMBL" id="JBHUKS010000034">
    <property type="protein sequence ID" value="MFD2473748.1"/>
    <property type="molecule type" value="Genomic_DNA"/>
</dbReference>
<dbReference type="Proteomes" id="UP001597483">
    <property type="component" value="Unassembled WGS sequence"/>
</dbReference>
<feature type="transmembrane region" description="Helical" evidence="1">
    <location>
        <begin position="179"/>
        <end position="198"/>
    </location>
</feature>
<keyword evidence="1" id="KW-0812">Transmembrane</keyword>
<dbReference type="InterPro" id="IPR026467">
    <property type="entry name" value="Ser/Gly_Cys_C_dom"/>
</dbReference>
<dbReference type="RefSeq" id="WP_378312469.1">
    <property type="nucleotide sequence ID" value="NZ_JBHUKS010000034.1"/>
</dbReference>
<evidence type="ECO:0000313" key="2">
    <source>
        <dbReference type="EMBL" id="MFD2473748.1"/>
    </source>
</evidence>
<sequence>MDEPWGISGPQFLLFYGLALAVVLVVQLSWPSAARSRRRNAPATVEAPLRPDVYQLAYLVGGADRTVDTAIATLLEHNLLRVSSKGKLSAIGKRPAGKGLERAVHDAAQGGTATVAKMRTATVVQPEVNKIREDLERRGLITVGDGLGSFRAGILALYGVLVVVGIARAVNGAQLDRPIGGLIGLILVAGTLALISFLSRHGPKTSRATDAGHAIVVRAQEDARAAQERPEEFAATSRGGGLLFAGAAGVVALGGIALYPDDEMSTALLSGGRDWAGGGGSSGGSSCGGGGGSSCSSGSSCGGGGSSCGGGGGCGG</sequence>
<evidence type="ECO:0000313" key="3">
    <source>
        <dbReference type="Proteomes" id="UP001597483"/>
    </source>
</evidence>